<dbReference type="AlphaFoldDB" id="A0AAD7E5K5"/>
<protein>
    <recommendedName>
        <fullName evidence="6">C2H2-type domain-containing protein</fullName>
    </recommendedName>
</protein>
<dbReference type="Pfam" id="PF00096">
    <property type="entry name" value="zf-C2H2"/>
    <property type="match status" value="2"/>
</dbReference>
<accession>A0AAD7E5K5</accession>
<proteinExistence type="predicted"/>
<keyword evidence="3" id="KW-0862">Zinc</keyword>
<dbReference type="FunFam" id="3.30.160.60:FF:000446">
    <property type="entry name" value="Zinc finger protein"/>
    <property type="match status" value="1"/>
</dbReference>
<evidence type="ECO:0000256" key="5">
    <source>
        <dbReference type="SAM" id="MobiDB-lite"/>
    </source>
</evidence>
<feature type="region of interest" description="Disordered" evidence="5">
    <location>
        <begin position="533"/>
        <end position="556"/>
    </location>
</feature>
<gene>
    <name evidence="7" type="ORF">GGX14DRAFT_415757</name>
</gene>
<comment type="caution">
    <text evidence="7">The sequence shown here is derived from an EMBL/GenBank/DDBJ whole genome shotgun (WGS) entry which is preliminary data.</text>
</comment>
<feature type="compositionally biased region" description="Basic and acidic residues" evidence="5">
    <location>
        <begin position="538"/>
        <end position="556"/>
    </location>
</feature>
<dbReference type="GO" id="GO:0000981">
    <property type="term" value="F:DNA-binding transcription factor activity, RNA polymerase II-specific"/>
    <property type="evidence" value="ECO:0007669"/>
    <property type="project" value="TreeGrafter"/>
</dbReference>
<evidence type="ECO:0000313" key="7">
    <source>
        <dbReference type="EMBL" id="KAJ7228916.1"/>
    </source>
</evidence>
<dbReference type="Proteomes" id="UP001219525">
    <property type="component" value="Unassembled WGS sequence"/>
</dbReference>
<evidence type="ECO:0000256" key="2">
    <source>
        <dbReference type="ARBA" id="ARBA00022771"/>
    </source>
</evidence>
<dbReference type="PANTHER" id="PTHR23235">
    <property type="entry name" value="KRUEPPEL-LIKE TRANSCRIPTION FACTOR"/>
    <property type="match status" value="1"/>
</dbReference>
<keyword evidence="2 4" id="KW-0863">Zinc-finger</keyword>
<feature type="region of interest" description="Disordered" evidence="5">
    <location>
        <begin position="384"/>
        <end position="404"/>
    </location>
</feature>
<feature type="domain" description="C2H2-type" evidence="6">
    <location>
        <begin position="485"/>
        <end position="512"/>
    </location>
</feature>
<evidence type="ECO:0000256" key="1">
    <source>
        <dbReference type="ARBA" id="ARBA00022723"/>
    </source>
</evidence>
<feature type="region of interest" description="Disordered" evidence="5">
    <location>
        <begin position="123"/>
        <end position="142"/>
    </location>
</feature>
<dbReference type="SUPFAM" id="SSF57667">
    <property type="entry name" value="beta-beta-alpha zinc fingers"/>
    <property type="match status" value="1"/>
</dbReference>
<dbReference type="EMBL" id="JARJCW010000002">
    <property type="protein sequence ID" value="KAJ7228916.1"/>
    <property type="molecule type" value="Genomic_DNA"/>
</dbReference>
<organism evidence="7 8">
    <name type="scientific">Mycena pura</name>
    <dbReference type="NCBI Taxonomy" id="153505"/>
    <lineage>
        <taxon>Eukaryota</taxon>
        <taxon>Fungi</taxon>
        <taxon>Dikarya</taxon>
        <taxon>Basidiomycota</taxon>
        <taxon>Agaricomycotina</taxon>
        <taxon>Agaricomycetes</taxon>
        <taxon>Agaricomycetidae</taxon>
        <taxon>Agaricales</taxon>
        <taxon>Marasmiineae</taxon>
        <taxon>Mycenaceae</taxon>
        <taxon>Mycena</taxon>
    </lineage>
</organism>
<dbReference type="GO" id="GO:0000978">
    <property type="term" value="F:RNA polymerase II cis-regulatory region sequence-specific DNA binding"/>
    <property type="evidence" value="ECO:0007669"/>
    <property type="project" value="TreeGrafter"/>
</dbReference>
<keyword evidence="8" id="KW-1185">Reference proteome</keyword>
<evidence type="ECO:0000256" key="3">
    <source>
        <dbReference type="ARBA" id="ARBA00022833"/>
    </source>
</evidence>
<dbReference type="InterPro" id="IPR013087">
    <property type="entry name" value="Znf_C2H2_type"/>
</dbReference>
<reference evidence="7" key="1">
    <citation type="submission" date="2023-03" db="EMBL/GenBank/DDBJ databases">
        <title>Massive genome expansion in bonnet fungi (Mycena s.s.) driven by repeated elements and novel gene families across ecological guilds.</title>
        <authorList>
            <consortium name="Lawrence Berkeley National Laboratory"/>
            <person name="Harder C.B."/>
            <person name="Miyauchi S."/>
            <person name="Viragh M."/>
            <person name="Kuo A."/>
            <person name="Thoen E."/>
            <person name="Andreopoulos B."/>
            <person name="Lu D."/>
            <person name="Skrede I."/>
            <person name="Drula E."/>
            <person name="Henrissat B."/>
            <person name="Morin E."/>
            <person name="Kohler A."/>
            <person name="Barry K."/>
            <person name="LaButti K."/>
            <person name="Morin E."/>
            <person name="Salamov A."/>
            <person name="Lipzen A."/>
            <person name="Mereny Z."/>
            <person name="Hegedus B."/>
            <person name="Baldrian P."/>
            <person name="Stursova M."/>
            <person name="Weitz H."/>
            <person name="Taylor A."/>
            <person name="Grigoriev I.V."/>
            <person name="Nagy L.G."/>
            <person name="Martin F."/>
            <person name="Kauserud H."/>
        </authorList>
    </citation>
    <scope>NUCLEOTIDE SEQUENCE</scope>
    <source>
        <strain evidence="7">9144</strain>
    </source>
</reference>
<sequence>MLDTYPVFTSNISTSASKATASKSTPEPSSRRRCLFDIFSNGTYTPDIDFQSNRLIVSRIASKPVGLGLGCVEPDISQHSFKLRPVAYQKRTGAPNYSRVARKGSSFDCERSMAHMTLDEHTIPATAPPASSLSTNERPATTEESELNSLCDLNMQHPSSLDLNTLSPVLNYSYTPTLSPSWSLESIFIPAALSGNEGLSFSSSGDKRPSPAQLSSSPSLFISNSPLAVKEEPSLQPSPNLALPLADIDSKMYPVSVLEHVYSIGVDPAHITPSQDCPPLPSPDRDVLKPEDAALDSPGFDHNMMKSLNLMASSPQLSPGFSHYDSKGYITSLVLVANPSLEMRKMGDSNLSGNYSPSPVSTRATCQNVGLPPNAMPRAVKRKSSTNDASCRKGPQSFVPGTPILDAHRGITQVDLQCRARRYQQRNPGTGDFDKEWLASFSGKLTVEGEMMTDFRCYIVGCKQTNKRRDHMIVHVGSHLDQRLFKCDKCPSRFTRKNELKRHEQSHDTSRPFACTYCGTAAFRRQDLLSRHIRTKHQQGDKENVRPPKKAKIEEN</sequence>
<dbReference type="PROSITE" id="PS50157">
    <property type="entry name" value="ZINC_FINGER_C2H2_2"/>
    <property type="match status" value="1"/>
</dbReference>
<name>A0AAD7E5K5_9AGAR</name>
<feature type="compositionally biased region" description="Polar residues" evidence="5">
    <location>
        <begin position="129"/>
        <end position="139"/>
    </location>
</feature>
<evidence type="ECO:0000259" key="6">
    <source>
        <dbReference type="PROSITE" id="PS50157"/>
    </source>
</evidence>
<dbReference type="InterPro" id="IPR036236">
    <property type="entry name" value="Znf_C2H2_sf"/>
</dbReference>
<dbReference type="PANTHER" id="PTHR23235:SF120">
    <property type="entry name" value="KRUPPEL-LIKE FACTOR 15"/>
    <property type="match status" value="1"/>
</dbReference>
<dbReference type="SMART" id="SM00355">
    <property type="entry name" value="ZnF_C2H2"/>
    <property type="match status" value="3"/>
</dbReference>
<keyword evidence="1" id="KW-0479">Metal-binding</keyword>
<dbReference type="GO" id="GO:0008270">
    <property type="term" value="F:zinc ion binding"/>
    <property type="evidence" value="ECO:0007669"/>
    <property type="project" value="UniProtKB-KW"/>
</dbReference>
<dbReference type="Gene3D" id="3.30.160.60">
    <property type="entry name" value="Classic Zinc Finger"/>
    <property type="match status" value="2"/>
</dbReference>
<evidence type="ECO:0000256" key="4">
    <source>
        <dbReference type="PROSITE-ProRule" id="PRU00042"/>
    </source>
</evidence>
<dbReference type="PROSITE" id="PS00028">
    <property type="entry name" value="ZINC_FINGER_C2H2_1"/>
    <property type="match status" value="1"/>
</dbReference>
<evidence type="ECO:0000313" key="8">
    <source>
        <dbReference type="Proteomes" id="UP001219525"/>
    </source>
</evidence>